<evidence type="ECO:0000313" key="3">
    <source>
        <dbReference type="Proteomes" id="UP000314294"/>
    </source>
</evidence>
<dbReference type="EMBL" id="SRLO01000667">
    <property type="protein sequence ID" value="TNN49145.1"/>
    <property type="molecule type" value="Genomic_DNA"/>
</dbReference>
<gene>
    <name evidence="2" type="ORF">EYF80_040643</name>
</gene>
<comment type="caution">
    <text evidence="2">The sequence shown here is derived from an EMBL/GenBank/DDBJ whole genome shotgun (WGS) entry which is preliminary data.</text>
</comment>
<keyword evidence="3" id="KW-1185">Reference proteome</keyword>
<feature type="compositionally biased region" description="Basic and acidic residues" evidence="1">
    <location>
        <begin position="187"/>
        <end position="200"/>
    </location>
</feature>
<dbReference type="AlphaFoldDB" id="A0A4Z2G7V7"/>
<name>A0A4Z2G7V7_9TELE</name>
<evidence type="ECO:0000256" key="1">
    <source>
        <dbReference type="SAM" id="MobiDB-lite"/>
    </source>
</evidence>
<protein>
    <submittedName>
        <fullName evidence="2">Uncharacterized protein</fullName>
    </submittedName>
</protein>
<proteinExistence type="predicted"/>
<accession>A0A4Z2G7V7</accession>
<organism evidence="2 3">
    <name type="scientific">Liparis tanakae</name>
    <name type="common">Tanaka's snailfish</name>
    <dbReference type="NCBI Taxonomy" id="230148"/>
    <lineage>
        <taxon>Eukaryota</taxon>
        <taxon>Metazoa</taxon>
        <taxon>Chordata</taxon>
        <taxon>Craniata</taxon>
        <taxon>Vertebrata</taxon>
        <taxon>Euteleostomi</taxon>
        <taxon>Actinopterygii</taxon>
        <taxon>Neopterygii</taxon>
        <taxon>Teleostei</taxon>
        <taxon>Neoteleostei</taxon>
        <taxon>Acanthomorphata</taxon>
        <taxon>Eupercaria</taxon>
        <taxon>Perciformes</taxon>
        <taxon>Cottioidei</taxon>
        <taxon>Cottales</taxon>
        <taxon>Liparidae</taxon>
        <taxon>Liparis</taxon>
    </lineage>
</organism>
<sequence>MFTSFVRFPMVLADRQNVEFLMEEMFLSRRMHKPTHVNRERHGRVYILSAQLFTLRAKQLAHGSEPFNEANSLPCRAGMHFHTDTGPWLANWPRDTSIRKIGMPAMPSISRKHPQLPPPGPLRSLQPLFLRGKRFMLTYPRRRYGLNRRVPICPQYDGGLAHSRPVARGVVLLRPERVDALSGPDAGRTDGIHPEGRDTGHGSGGRRRGVFKRPVRSTAVQLSRFIFRVRKSFALVVAARGRRRRVVEVVEGGGRRSRRRVVRCACCKSRSSVGLLSRDVAAAGRLFGHFSLVREILEHGRDRSARQRAAQRPAP</sequence>
<feature type="region of interest" description="Disordered" evidence="1">
    <location>
        <begin position="182"/>
        <end position="209"/>
    </location>
</feature>
<reference evidence="2 3" key="1">
    <citation type="submission" date="2019-03" db="EMBL/GenBank/DDBJ databases">
        <title>First draft genome of Liparis tanakae, snailfish: a comprehensive survey of snailfish specific genes.</title>
        <authorList>
            <person name="Kim W."/>
            <person name="Song I."/>
            <person name="Jeong J.-H."/>
            <person name="Kim D."/>
            <person name="Kim S."/>
            <person name="Ryu S."/>
            <person name="Song J.Y."/>
            <person name="Lee S.K."/>
        </authorList>
    </citation>
    <scope>NUCLEOTIDE SEQUENCE [LARGE SCALE GENOMIC DNA]</scope>
    <source>
        <tissue evidence="2">Muscle</tissue>
    </source>
</reference>
<dbReference type="Proteomes" id="UP000314294">
    <property type="component" value="Unassembled WGS sequence"/>
</dbReference>
<evidence type="ECO:0000313" key="2">
    <source>
        <dbReference type="EMBL" id="TNN49145.1"/>
    </source>
</evidence>